<dbReference type="AlphaFoldDB" id="A0A645A2H3"/>
<gene>
    <name evidence="1" type="ORF">SDC9_93151</name>
</gene>
<name>A0A645A2H3_9ZZZZ</name>
<comment type="caution">
    <text evidence="1">The sequence shown here is derived from an EMBL/GenBank/DDBJ whole genome shotgun (WGS) entry which is preliminary data.</text>
</comment>
<accession>A0A645A2H3</accession>
<dbReference type="EMBL" id="VSSQ01011282">
    <property type="protein sequence ID" value="MPM46451.1"/>
    <property type="molecule type" value="Genomic_DNA"/>
</dbReference>
<organism evidence="1">
    <name type="scientific">bioreactor metagenome</name>
    <dbReference type="NCBI Taxonomy" id="1076179"/>
    <lineage>
        <taxon>unclassified sequences</taxon>
        <taxon>metagenomes</taxon>
        <taxon>ecological metagenomes</taxon>
    </lineage>
</organism>
<protein>
    <submittedName>
        <fullName evidence="1">Uncharacterized protein</fullName>
    </submittedName>
</protein>
<proteinExistence type="predicted"/>
<evidence type="ECO:0000313" key="1">
    <source>
        <dbReference type="EMBL" id="MPM46451.1"/>
    </source>
</evidence>
<sequence length="109" mass="12084">MKNEEKILEILEKQGQMLEQHGKLLGVIQTDATNLKTDVADLKEHVVKIEITQENVIIPSIQALAEGQANLLATLAPKNRVEALEDEVAFMKSVVKILSQEVAELKKAQ</sequence>
<reference evidence="1" key="1">
    <citation type="submission" date="2019-08" db="EMBL/GenBank/DDBJ databases">
        <authorList>
            <person name="Kucharzyk K."/>
            <person name="Murdoch R.W."/>
            <person name="Higgins S."/>
            <person name="Loffler F."/>
        </authorList>
    </citation>
    <scope>NUCLEOTIDE SEQUENCE</scope>
</reference>